<dbReference type="RefSeq" id="WP_209910934.1">
    <property type="nucleotide sequence ID" value="NZ_BAAAMI010000029.1"/>
</dbReference>
<feature type="region of interest" description="Disordered" evidence="1">
    <location>
        <begin position="1"/>
        <end position="22"/>
    </location>
</feature>
<name>A0ABS4WJ56_9MICC</name>
<reference evidence="2 3" key="1">
    <citation type="submission" date="2021-03" db="EMBL/GenBank/DDBJ databases">
        <title>Sequencing the genomes of 1000 actinobacteria strains.</title>
        <authorList>
            <person name="Klenk H.-P."/>
        </authorList>
    </citation>
    <scope>NUCLEOTIDE SEQUENCE [LARGE SCALE GENOMIC DNA]</scope>
    <source>
        <strain evidence="2 3">DSM 15454</strain>
    </source>
</reference>
<gene>
    <name evidence="2" type="ORF">JOF46_004140</name>
</gene>
<dbReference type="EMBL" id="JAGIOE010000001">
    <property type="protein sequence ID" value="MBP2376228.1"/>
    <property type="molecule type" value="Genomic_DNA"/>
</dbReference>
<protein>
    <submittedName>
        <fullName evidence="2">Uncharacterized protein</fullName>
    </submittedName>
</protein>
<evidence type="ECO:0000313" key="3">
    <source>
        <dbReference type="Proteomes" id="UP000766570"/>
    </source>
</evidence>
<organism evidence="2 3">
    <name type="scientific">Paeniglutamicibacter psychrophenolicus</name>
    <dbReference type="NCBI Taxonomy" id="257454"/>
    <lineage>
        <taxon>Bacteria</taxon>
        <taxon>Bacillati</taxon>
        <taxon>Actinomycetota</taxon>
        <taxon>Actinomycetes</taxon>
        <taxon>Micrococcales</taxon>
        <taxon>Micrococcaceae</taxon>
        <taxon>Paeniglutamicibacter</taxon>
    </lineage>
</organism>
<proteinExistence type="predicted"/>
<evidence type="ECO:0000256" key="1">
    <source>
        <dbReference type="SAM" id="MobiDB-lite"/>
    </source>
</evidence>
<sequence>MRNQSCPSESCTSFHPGHRTNPRAVKSLMARPTLWAPADVEVMVSPVQGLTLHVFAGGTHHQVFAHDLPVIAHLLRIAPTRPEGVSLGRVNFHNNALALPADPRRSAGLGYFSFSTEPLEPCSFERDEALARDFDALTAELQRS</sequence>
<evidence type="ECO:0000313" key="2">
    <source>
        <dbReference type="EMBL" id="MBP2376228.1"/>
    </source>
</evidence>
<accession>A0ABS4WJ56</accession>
<feature type="compositionally biased region" description="Polar residues" evidence="1">
    <location>
        <begin position="1"/>
        <end position="13"/>
    </location>
</feature>
<keyword evidence="3" id="KW-1185">Reference proteome</keyword>
<comment type="caution">
    <text evidence="2">The sequence shown here is derived from an EMBL/GenBank/DDBJ whole genome shotgun (WGS) entry which is preliminary data.</text>
</comment>
<dbReference type="Proteomes" id="UP000766570">
    <property type="component" value="Unassembled WGS sequence"/>
</dbReference>